<dbReference type="InterPro" id="IPR011041">
    <property type="entry name" value="Quinoprot_gluc/sorb_DH_b-prop"/>
</dbReference>
<comment type="caution">
    <text evidence="3">The sequence shown here is derived from an EMBL/GenBank/DDBJ whole genome shotgun (WGS) entry which is preliminary data.</text>
</comment>
<dbReference type="Pfam" id="PF07995">
    <property type="entry name" value="GSDH"/>
    <property type="match status" value="1"/>
</dbReference>
<proteinExistence type="predicted"/>
<evidence type="ECO:0000313" key="4">
    <source>
        <dbReference type="Proteomes" id="UP001147830"/>
    </source>
</evidence>
<feature type="signal peptide" evidence="1">
    <location>
        <begin position="1"/>
        <end position="18"/>
    </location>
</feature>
<feature type="chain" id="PRO_5040751431" evidence="1">
    <location>
        <begin position="19"/>
        <end position="366"/>
    </location>
</feature>
<protein>
    <submittedName>
        <fullName evidence="3">PQQ-dependent sugar dehydrogenase</fullName>
    </submittedName>
</protein>
<gene>
    <name evidence="3" type="ORF">NYR02_15620</name>
</gene>
<reference evidence="3" key="2">
    <citation type="submission" date="2022-08" db="EMBL/GenBank/DDBJ databases">
        <authorList>
            <person name="Dong C."/>
        </authorList>
    </citation>
    <scope>NUCLEOTIDE SEQUENCE</scope>
    <source>
        <strain evidence="3">59MF3M-4</strain>
    </source>
</reference>
<dbReference type="Gene3D" id="2.120.10.30">
    <property type="entry name" value="TolB, C-terminal domain"/>
    <property type="match status" value="1"/>
</dbReference>
<keyword evidence="1" id="KW-0732">Signal</keyword>
<evidence type="ECO:0000256" key="1">
    <source>
        <dbReference type="SAM" id="SignalP"/>
    </source>
</evidence>
<reference evidence="3" key="1">
    <citation type="journal article" date="2022" name="Front. Microbiol.">
        <title>Genome-based taxonomic rearrangement of Oceanobacter-related bacteria including the description of Thalassolituus hydrocarbonoclasticus sp. nov. and Thalassolituus pacificus sp. nov. and emended description of the genus Thalassolituus.</title>
        <authorList>
            <person name="Dong C."/>
            <person name="Wei L."/>
            <person name="Wang J."/>
            <person name="Lai Q."/>
            <person name="Huang Z."/>
            <person name="Shao Z."/>
        </authorList>
    </citation>
    <scope>NUCLEOTIDE SEQUENCE</scope>
    <source>
        <strain evidence="3">59MF3M-4</strain>
    </source>
</reference>
<dbReference type="PANTHER" id="PTHR19328">
    <property type="entry name" value="HEDGEHOG-INTERACTING PROTEIN"/>
    <property type="match status" value="1"/>
</dbReference>
<evidence type="ECO:0000259" key="2">
    <source>
        <dbReference type="Pfam" id="PF07995"/>
    </source>
</evidence>
<keyword evidence="4" id="KW-1185">Reference proteome</keyword>
<dbReference type="InterPro" id="IPR011042">
    <property type="entry name" value="6-blade_b-propeller_TolB-like"/>
</dbReference>
<sequence length="366" mass="40561">MKILLLCISILFTPLLHAGKAAEVLTDTLSRPWGMAFIAPDQLLISERSGTLQLFHTGQQQLHEVKGAPRVWFDGQGGLLDVAVADDYQPGGWIYFTWSAPLAQGERAQAATALGRARLDISRQPFQLADWQTLLISQSASSSGQHFGSRIAFDKDHVFFSIGDRGERENGQRLNTHAGKILRLTRDGDIPADNPFVRQPGALAEIWSYGHRNPQGLAYDAATQRLWAIEHGPRGGDEINLIKKGHNYGWPVVSWGKEYWNPLYVGEARSRPDMTDPVKMYDPSIAPGSLLFYQGKAHADWQGNLLAGALKLTHLNRVTLGGTENEPQAISEERLLTNLNERIRALATDSTGKLYIATDSGRLLRY</sequence>
<name>A0A9X3AIM6_9GAMM</name>
<organism evidence="3 4">
    <name type="scientific">Thalassolituus pacificus</name>
    <dbReference type="NCBI Taxonomy" id="2975440"/>
    <lineage>
        <taxon>Bacteria</taxon>
        <taxon>Pseudomonadati</taxon>
        <taxon>Pseudomonadota</taxon>
        <taxon>Gammaproteobacteria</taxon>
        <taxon>Oceanospirillales</taxon>
        <taxon>Oceanospirillaceae</taxon>
        <taxon>Thalassolituus</taxon>
    </lineage>
</organism>
<dbReference type="EMBL" id="JAOANI010000028">
    <property type="protein sequence ID" value="MCT7360452.1"/>
    <property type="molecule type" value="Genomic_DNA"/>
</dbReference>
<evidence type="ECO:0000313" key="3">
    <source>
        <dbReference type="EMBL" id="MCT7360452.1"/>
    </source>
</evidence>
<dbReference type="InterPro" id="IPR012938">
    <property type="entry name" value="Glc/Sorbosone_DH"/>
</dbReference>
<feature type="domain" description="Glucose/Sorbosone dehydrogenase" evidence="2">
    <location>
        <begin position="29"/>
        <end position="365"/>
    </location>
</feature>
<dbReference type="PANTHER" id="PTHR19328:SF75">
    <property type="entry name" value="ALDOSE SUGAR DEHYDROGENASE YLII"/>
    <property type="match status" value="1"/>
</dbReference>
<dbReference type="SUPFAM" id="SSF50952">
    <property type="entry name" value="Soluble quinoprotein glucose dehydrogenase"/>
    <property type="match status" value="1"/>
</dbReference>
<accession>A0A9X3AIM6</accession>
<dbReference type="RefSeq" id="WP_260977286.1">
    <property type="nucleotide sequence ID" value="NZ_JAOANI010000028.1"/>
</dbReference>
<dbReference type="AlphaFoldDB" id="A0A9X3AIM6"/>
<dbReference type="Proteomes" id="UP001147830">
    <property type="component" value="Unassembled WGS sequence"/>
</dbReference>